<dbReference type="Proteomes" id="UP001555786">
    <property type="component" value="Unassembled WGS sequence"/>
</dbReference>
<keyword evidence="4" id="KW-1185">Reference proteome</keyword>
<dbReference type="InterPro" id="IPR051803">
    <property type="entry name" value="TA_system_RelE-like_toxin"/>
</dbReference>
<name>A0ABV3PPJ1_9HYPH</name>
<protein>
    <submittedName>
        <fullName evidence="3">Type II toxin-antitoxin system RelE/ParE family toxin</fullName>
    </submittedName>
</protein>
<dbReference type="PANTHER" id="PTHR33755">
    <property type="entry name" value="TOXIN PARE1-RELATED"/>
    <property type="match status" value="1"/>
</dbReference>
<dbReference type="EMBL" id="JBFNQD010000006">
    <property type="protein sequence ID" value="MEW9307560.1"/>
    <property type="molecule type" value="Genomic_DNA"/>
</dbReference>
<accession>A0ABV3PPJ1</accession>
<proteinExistence type="inferred from homology"/>
<reference evidence="3 4" key="1">
    <citation type="submission" date="2024-07" db="EMBL/GenBank/DDBJ databases">
        <title>Description of Labrys sedimenti sp. nov., isolated from a diclofenac-degrading enrichment culture.</title>
        <authorList>
            <person name="Tancsics A."/>
            <person name="Csepanyi A."/>
        </authorList>
    </citation>
    <scope>NUCLEOTIDE SEQUENCE [LARGE SCALE GENOMIC DNA]</scope>
    <source>
        <strain evidence="3 4">LMG 23578</strain>
    </source>
</reference>
<keyword evidence="2" id="KW-1277">Toxin-antitoxin system</keyword>
<sequence>MPQVIFSPAALRDLERLRAFLDSKNQMAGKRAATAIIQTIQTLTAHPEIGRPIQDAEERELVINFGRDGYVALYRYDGDKVVILAIRHGREAGYD</sequence>
<comment type="caution">
    <text evidence="3">The sequence shown here is derived from an EMBL/GenBank/DDBJ whole genome shotgun (WGS) entry which is preliminary data.</text>
</comment>
<dbReference type="PANTHER" id="PTHR33755:SF7">
    <property type="entry name" value="TOXIN MODULE OF TOXIN-ANTITOXIN SYSTEM RELE_STBE FAMILY"/>
    <property type="match status" value="1"/>
</dbReference>
<organism evidence="3 4">
    <name type="scientific">Labrys neptuniae</name>
    <dbReference type="NCBI Taxonomy" id="376174"/>
    <lineage>
        <taxon>Bacteria</taxon>
        <taxon>Pseudomonadati</taxon>
        <taxon>Pseudomonadota</taxon>
        <taxon>Alphaproteobacteria</taxon>
        <taxon>Hyphomicrobiales</taxon>
        <taxon>Xanthobacteraceae</taxon>
        <taxon>Labrys</taxon>
    </lineage>
</organism>
<dbReference type="Gene3D" id="3.30.2310.20">
    <property type="entry name" value="RelE-like"/>
    <property type="match status" value="1"/>
</dbReference>
<evidence type="ECO:0000313" key="3">
    <source>
        <dbReference type="EMBL" id="MEW9307560.1"/>
    </source>
</evidence>
<comment type="similarity">
    <text evidence="1">Belongs to the RelE toxin family.</text>
</comment>
<dbReference type="InterPro" id="IPR035093">
    <property type="entry name" value="RelE/ParE_toxin_dom_sf"/>
</dbReference>
<evidence type="ECO:0000256" key="2">
    <source>
        <dbReference type="ARBA" id="ARBA00022649"/>
    </source>
</evidence>
<dbReference type="RefSeq" id="WP_367624970.1">
    <property type="nucleotide sequence ID" value="NZ_JBFNQD010000006.1"/>
</dbReference>
<dbReference type="InterPro" id="IPR007712">
    <property type="entry name" value="RelE/ParE_toxin"/>
</dbReference>
<gene>
    <name evidence="3" type="ORF">ABXS05_18550</name>
</gene>
<evidence type="ECO:0000313" key="4">
    <source>
        <dbReference type="Proteomes" id="UP001555786"/>
    </source>
</evidence>
<evidence type="ECO:0000256" key="1">
    <source>
        <dbReference type="ARBA" id="ARBA00006226"/>
    </source>
</evidence>
<dbReference type="Pfam" id="PF05016">
    <property type="entry name" value="ParE_toxin"/>
    <property type="match status" value="1"/>
</dbReference>